<proteinExistence type="predicted"/>
<feature type="compositionally biased region" description="Basic and acidic residues" evidence="1">
    <location>
        <begin position="143"/>
        <end position="154"/>
    </location>
</feature>
<evidence type="ECO:0000313" key="3">
    <source>
        <dbReference type="Proteomes" id="UP000650533"/>
    </source>
</evidence>
<sequence>MIQREDSSCQRHSGAGLTPVIQTRDLGNIFGQPSDKVMGGGCIGDAGESTMERRSIQRHGLIQLLNPLEYTILVLPASIARWMYISRPNPPSVLDSNMGQFATATLVFHSSFRLSGFINVVLILATRSGLLLINSTGELYPSDPRRVEEERNQDEIEQQGLGQSHSSTHSAKST</sequence>
<dbReference type="AlphaFoldDB" id="A0A8H8P553"/>
<reference evidence="2" key="1">
    <citation type="submission" date="2020-05" db="EMBL/GenBank/DDBJ databases">
        <title>Evolutionary and genomic comparisons of hybrid uninucleate and nonhybrid Rhizoctonia fungi.</title>
        <authorList>
            <person name="Li C."/>
            <person name="Chen X."/>
        </authorList>
    </citation>
    <scope>NUCLEOTIDE SEQUENCE</scope>
    <source>
        <strain evidence="2">AG-1 IA</strain>
    </source>
</reference>
<evidence type="ECO:0000313" key="2">
    <source>
        <dbReference type="EMBL" id="QRW25714.1"/>
    </source>
</evidence>
<dbReference type="RefSeq" id="XP_043185951.1">
    <property type="nucleotide sequence ID" value="XM_043330606.1"/>
</dbReference>
<feature type="region of interest" description="Disordered" evidence="1">
    <location>
        <begin position="141"/>
        <end position="174"/>
    </location>
</feature>
<gene>
    <name evidence="2" type="ORF">RhiXN_10791</name>
</gene>
<name>A0A8H8P553_9AGAM</name>
<feature type="compositionally biased region" description="Polar residues" evidence="1">
    <location>
        <begin position="160"/>
        <end position="174"/>
    </location>
</feature>
<accession>A0A8H8P553</accession>
<protein>
    <submittedName>
        <fullName evidence="2">Integral membrane family protein</fullName>
    </submittedName>
</protein>
<dbReference type="GeneID" id="67033069"/>
<evidence type="ECO:0000256" key="1">
    <source>
        <dbReference type="SAM" id="MobiDB-lite"/>
    </source>
</evidence>
<dbReference type="EMBL" id="CP059671">
    <property type="protein sequence ID" value="QRW25714.1"/>
    <property type="molecule type" value="Genomic_DNA"/>
</dbReference>
<dbReference type="KEGG" id="rsx:RhiXN_10791"/>
<organism evidence="2 3">
    <name type="scientific">Rhizoctonia solani</name>
    <dbReference type="NCBI Taxonomy" id="456999"/>
    <lineage>
        <taxon>Eukaryota</taxon>
        <taxon>Fungi</taxon>
        <taxon>Dikarya</taxon>
        <taxon>Basidiomycota</taxon>
        <taxon>Agaricomycotina</taxon>
        <taxon>Agaricomycetes</taxon>
        <taxon>Cantharellales</taxon>
        <taxon>Ceratobasidiaceae</taxon>
        <taxon>Rhizoctonia</taxon>
    </lineage>
</organism>
<dbReference type="Proteomes" id="UP000650533">
    <property type="component" value="Chromosome 14"/>
</dbReference>